<dbReference type="InterPro" id="IPR014001">
    <property type="entry name" value="Helicase_ATP-bd"/>
</dbReference>
<dbReference type="PROSITE" id="PS51194">
    <property type="entry name" value="HELICASE_CTER"/>
    <property type="match status" value="1"/>
</dbReference>
<feature type="compositionally biased region" description="Acidic residues" evidence="6">
    <location>
        <begin position="686"/>
        <end position="705"/>
    </location>
</feature>
<reference evidence="9" key="1">
    <citation type="journal article" date="2015" name="PLoS ONE">
        <title>Comprehensive Evaluation of Toxoplasma gondii VEG and Neospora caninum LIV Genomes with Tachyzoite Stage Transcriptome and Proteome Defines Novel Transcript Features.</title>
        <authorList>
            <person name="Ramaprasad A."/>
            <person name="Mourier T."/>
            <person name="Naeem R."/>
            <person name="Malas T.B."/>
            <person name="Moussa E."/>
            <person name="Panigrahi A."/>
            <person name="Vermont S.J."/>
            <person name="Otto T.D."/>
            <person name="Wastling J."/>
            <person name="Pain A."/>
        </authorList>
    </citation>
    <scope>NUCLEOTIDE SEQUENCE</scope>
    <source>
        <strain evidence="9">Liverpool</strain>
    </source>
</reference>
<dbReference type="GO" id="GO:0004386">
    <property type="term" value="F:helicase activity"/>
    <property type="evidence" value="ECO:0007669"/>
    <property type="project" value="UniProtKB-KW"/>
</dbReference>
<dbReference type="GO" id="GO:0016787">
    <property type="term" value="F:hydrolase activity"/>
    <property type="evidence" value="ECO:0007669"/>
    <property type="project" value="UniProtKB-KW"/>
</dbReference>
<evidence type="ECO:0000256" key="5">
    <source>
        <dbReference type="ARBA" id="ARBA00022840"/>
    </source>
</evidence>
<proteinExistence type="inferred from homology"/>
<feature type="compositionally biased region" description="Basic and acidic residues" evidence="6">
    <location>
        <begin position="194"/>
        <end position="203"/>
    </location>
</feature>
<feature type="region of interest" description="Disordered" evidence="6">
    <location>
        <begin position="23"/>
        <end position="72"/>
    </location>
</feature>
<dbReference type="EMBL" id="LN714474">
    <property type="protein sequence ID" value="CEL64289.1"/>
    <property type="molecule type" value="Genomic_DNA"/>
</dbReference>
<dbReference type="Pfam" id="PF00271">
    <property type="entry name" value="Helicase_C"/>
    <property type="match status" value="1"/>
</dbReference>
<feature type="compositionally biased region" description="Basic and acidic residues" evidence="6">
    <location>
        <begin position="85"/>
        <end position="106"/>
    </location>
</feature>
<keyword evidence="3" id="KW-0378">Hydrolase</keyword>
<dbReference type="CDD" id="cd18791">
    <property type="entry name" value="SF2_C_RHA"/>
    <property type="match status" value="1"/>
</dbReference>
<organism evidence="9">
    <name type="scientific">Neospora caninum (strain Liverpool)</name>
    <dbReference type="NCBI Taxonomy" id="572307"/>
    <lineage>
        <taxon>Eukaryota</taxon>
        <taxon>Sar</taxon>
        <taxon>Alveolata</taxon>
        <taxon>Apicomplexa</taxon>
        <taxon>Conoidasida</taxon>
        <taxon>Coccidia</taxon>
        <taxon>Eucoccidiorida</taxon>
        <taxon>Eimeriorina</taxon>
        <taxon>Sarcocystidae</taxon>
        <taxon>Neospora</taxon>
    </lineage>
</organism>
<dbReference type="GO" id="GO:0000462">
    <property type="term" value="P:maturation of SSU-rRNA from tricistronic rRNA transcript (SSU-rRNA, 5.8S rRNA, LSU-rRNA)"/>
    <property type="evidence" value="ECO:0007669"/>
    <property type="project" value="TreeGrafter"/>
</dbReference>
<dbReference type="PROSITE" id="PS51192">
    <property type="entry name" value="HELICASE_ATP_BIND_1"/>
    <property type="match status" value="1"/>
</dbReference>
<dbReference type="Gene3D" id="1.20.120.1080">
    <property type="match status" value="1"/>
</dbReference>
<dbReference type="InterPro" id="IPR007502">
    <property type="entry name" value="Helicase-assoc_dom"/>
</dbReference>
<dbReference type="GO" id="GO:0003723">
    <property type="term" value="F:RNA binding"/>
    <property type="evidence" value="ECO:0007669"/>
    <property type="project" value="TreeGrafter"/>
</dbReference>
<evidence type="ECO:0000259" key="7">
    <source>
        <dbReference type="PROSITE" id="PS51192"/>
    </source>
</evidence>
<feature type="compositionally biased region" description="Basic and acidic residues" evidence="6">
    <location>
        <begin position="807"/>
        <end position="816"/>
    </location>
</feature>
<feature type="domain" description="Helicase ATP-binding" evidence="7">
    <location>
        <begin position="398"/>
        <end position="596"/>
    </location>
</feature>
<protein>
    <submittedName>
        <fullName evidence="9">ATP-dependent helicase, putative</fullName>
    </submittedName>
</protein>
<evidence type="ECO:0000313" key="9">
    <source>
        <dbReference type="EMBL" id="CEL64289.1"/>
    </source>
</evidence>
<feature type="region of interest" description="Disordered" evidence="6">
    <location>
        <begin position="1230"/>
        <end position="1250"/>
    </location>
</feature>
<dbReference type="SMART" id="SM00847">
    <property type="entry name" value="HA2"/>
    <property type="match status" value="1"/>
</dbReference>
<evidence type="ECO:0000256" key="1">
    <source>
        <dbReference type="ARBA" id="ARBA00008792"/>
    </source>
</evidence>
<sequence>MSFALLAPFCLFLRDSQDARDSNAIILPPRRPASATAASPQEPEVGHQKMSKRKRRKLEQLQRKHDANARREEILKELELYRLDRKTTVADDRETAEKPELQRDAPDPSTLSPEESRSEAGLQSPGAASFCKSEATPNGRDGIRETKKPAAFAALEPLRKGKRKRREGRQEKREALEQQLRLAHEQQMQQRSQDSTKARDEGLKTQCAKARKTQTPQPEGKQADGNCAKRKLAEENATASAQTCCQLGECEDRESEIKEARQSGDSSSPSSPSPPSSSSSSSSSSSPVTYAPLLATSQIRRSEEVERTRLALPAAEVESKFVSFSSQHRHPRRQEADDVDSDEHDGSVSGTDVEGQEDEEANNREEAGEQGKQRRDFADWRRRLELKEERTRRREKMMKTRRHADVICVSGETGSGKSTQIPQFLFEAGICYPTLHLPVTPSAATSASSPSSRVVSLRLKIGVTQPRRVAAVMVARRVAQELGSEKLVGYHIRHKSENLGPECRIKFMTDGVLLREIQRDFLCSEYACIIIDEAHERSVNTDLLIGLLSRVVKLRRSKFEAGEVPLPPLKLVIMSASMRAKDFTENPLLFCPPPALLSIPAKQFKVASFFSRRTPENYVDAAIKKCIQAHCKLPPGSILLFVTGREEVEEVVAALARWDRRRAERARRVRPLPSGDTGTVERGEGETEVGEESEEAFLLPEEEAEATGSGGRQQASDDSGDDEDGQSGAGNWKPKCDTRAEKGSAGRSRRSVSSWQLLDSESEAENESANDGKDDRGASALCSLSPSSAVSASRAAVSDESLSTEKPVSRRERRGEGSTVWRGAGGAGVRKKEENSESNPEEEPFYSQLTPIPLYAALPPREQLKAFRLPEDQERLVIVATNVAETSVTLPNVRYVIDTGREKRRVFASEDGGASEVSCVSRFQISFITQASALQRAGRAGRVGAGFCYRLYSSSVYEHIFEPSSLPAITTTPLDSLLLYMSNLARALAGARERLVALGALEPRVLPAGLAPFKRGQLASDGALHALGAQPPSGKGGEEYKCTRLGAKLADFPIPPRYAKMLLFALLKSRQLGPDCLALCCLLVGALSVGELAAPRARFTRPQGEKRQQGAATADHARASAGLEEDSDEDGDDEDEDDEDEGEANAKAPGFLSEEREKDATGYPWQEYSNDIDAYLWMCGAYCHAVHRGKFCRRFGLNAKKMKDVFLLGNQLAGILLPLYIRQASKSAAEGSAKKRKHDEKPSVLQLPLKPQPPSDRIRLALHACVLEGLVDHVAVLVEASTRRDLTGGGPAPSKSEGGYRTAELKTAEDGSQQLAFLHPSSNLAKHRLRPKLVVYNFILTTSRPFLRDCLAIDSESLSLCSSPLVRVGDFLEIPAPVYDPGRDAVVAWQKPMYTPLSLPLPAVEGELPETHALFYPTVACAFLEGKLFPKLAAFASSLIVAPQTALAGARTSCHALREFLLPLETHKLTCRKAFVQMWKEKKGFLLSEYIKLQRFADYKKIRELSDLWPPL</sequence>
<feature type="compositionally biased region" description="Basic and acidic residues" evidence="6">
    <location>
        <begin position="734"/>
        <end position="744"/>
    </location>
</feature>
<name>A0A0F7U3B8_NEOCL</name>
<dbReference type="InterPro" id="IPR001650">
    <property type="entry name" value="Helicase_C-like"/>
</dbReference>
<evidence type="ECO:0000256" key="6">
    <source>
        <dbReference type="SAM" id="MobiDB-lite"/>
    </source>
</evidence>
<evidence type="ECO:0000256" key="4">
    <source>
        <dbReference type="ARBA" id="ARBA00022806"/>
    </source>
</evidence>
<dbReference type="PROSITE" id="PS00690">
    <property type="entry name" value="DEAH_ATP_HELICASE"/>
    <property type="match status" value="1"/>
</dbReference>
<dbReference type="Gene3D" id="3.40.50.300">
    <property type="entry name" value="P-loop containing nucleotide triphosphate hydrolases"/>
    <property type="match status" value="3"/>
</dbReference>
<keyword evidence="5" id="KW-0067">ATP-binding</keyword>
<gene>
    <name evidence="9" type="ORF">BN1204_001920</name>
</gene>
<feature type="compositionally biased region" description="Acidic residues" evidence="6">
    <location>
        <begin position="1123"/>
        <end position="1143"/>
    </location>
</feature>
<dbReference type="Pfam" id="PF07717">
    <property type="entry name" value="OB_NTP_bind"/>
    <property type="match status" value="1"/>
</dbReference>
<dbReference type="InterPro" id="IPR027417">
    <property type="entry name" value="P-loop_NTPase"/>
</dbReference>
<dbReference type="PANTHER" id="PTHR18934:SF99">
    <property type="entry name" value="ATP-DEPENDENT RNA HELICASE DHX37-RELATED"/>
    <property type="match status" value="1"/>
</dbReference>
<dbReference type="GO" id="GO:0005730">
    <property type="term" value="C:nucleolus"/>
    <property type="evidence" value="ECO:0007669"/>
    <property type="project" value="TreeGrafter"/>
</dbReference>
<feature type="region of interest" description="Disordered" evidence="6">
    <location>
        <begin position="85"/>
        <end position="226"/>
    </location>
</feature>
<evidence type="ECO:0000259" key="8">
    <source>
        <dbReference type="PROSITE" id="PS51194"/>
    </source>
</evidence>
<feature type="domain" description="Helicase C-terminal" evidence="8">
    <location>
        <begin position="796"/>
        <end position="985"/>
    </location>
</feature>
<feature type="compositionally biased region" description="Basic and acidic residues" evidence="6">
    <location>
        <begin position="58"/>
        <end position="72"/>
    </location>
</feature>
<keyword evidence="2" id="KW-0547">Nucleotide-binding</keyword>
<feature type="compositionally biased region" description="Low complexity" evidence="6">
    <location>
        <begin position="778"/>
        <end position="798"/>
    </location>
</feature>
<feature type="region of interest" description="Disordered" evidence="6">
    <location>
        <begin position="664"/>
        <end position="846"/>
    </location>
</feature>
<dbReference type="PANTHER" id="PTHR18934">
    <property type="entry name" value="ATP-DEPENDENT RNA HELICASE"/>
    <property type="match status" value="1"/>
</dbReference>
<feature type="compositionally biased region" description="Low complexity" evidence="6">
    <location>
        <begin position="266"/>
        <end position="287"/>
    </location>
</feature>
<accession>A0A0F7U3B8</accession>
<feature type="compositionally biased region" description="Basic and acidic residues" evidence="6">
    <location>
        <begin position="300"/>
        <end position="309"/>
    </location>
</feature>
<evidence type="ECO:0000256" key="3">
    <source>
        <dbReference type="ARBA" id="ARBA00022801"/>
    </source>
</evidence>
<dbReference type="SUPFAM" id="SSF52540">
    <property type="entry name" value="P-loop containing nucleoside triphosphate hydrolases"/>
    <property type="match status" value="1"/>
</dbReference>
<keyword evidence="4 9" id="KW-0347">Helicase</keyword>
<feature type="compositionally biased region" description="Basic and acidic residues" evidence="6">
    <location>
        <begin position="361"/>
        <end position="375"/>
    </location>
</feature>
<feature type="region of interest" description="Disordered" evidence="6">
    <location>
        <begin position="251"/>
        <end position="375"/>
    </location>
</feature>
<dbReference type="SMART" id="SM00487">
    <property type="entry name" value="DEXDc"/>
    <property type="match status" value="1"/>
</dbReference>
<dbReference type="InterPro" id="IPR011709">
    <property type="entry name" value="DEAD-box_helicase_OB_fold"/>
</dbReference>
<comment type="similarity">
    <text evidence="1">Belongs to the DEAD box helicase family. DEAH subfamily.</text>
</comment>
<dbReference type="GO" id="GO:0005524">
    <property type="term" value="F:ATP binding"/>
    <property type="evidence" value="ECO:0007669"/>
    <property type="project" value="UniProtKB-KW"/>
</dbReference>
<dbReference type="SMART" id="SM00490">
    <property type="entry name" value="HELICc"/>
    <property type="match status" value="1"/>
</dbReference>
<evidence type="ECO:0000256" key="2">
    <source>
        <dbReference type="ARBA" id="ARBA00022741"/>
    </source>
</evidence>
<dbReference type="InterPro" id="IPR002464">
    <property type="entry name" value="DNA/RNA_helicase_DEAH_CS"/>
</dbReference>
<feature type="region of interest" description="Disordered" evidence="6">
    <location>
        <begin position="1098"/>
        <end position="1159"/>
    </location>
</feature>